<evidence type="ECO:0000313" key="2">
    <source>
        <dbReference type="Proteomes" id="UP000257554"/>
    </source>
</evidence>
<dbReference type="EMBL" id="MH616963">
    <property type="protein sequence ID" value="AXH74533.1"/>
    <property type="molecule type" value="Genomic_DNA"/>
</dbReference>
<name>A0A345MT33_9CAUD</name>
<proteinExistence type="predicted"/>
<dbReference type="InterPro" id="IPR027417">
    <property type="entry name" value="P-loop_NTPase"/>
</dbReference>
<dbReference type="Proteomes" id="UP000257554">
    <property type="component" value="Segment"/>
</dbReference>
<keyword evidence="2" id="KW-1185">Reference proteome</keyword>
<dbReference type="Gene3D" id="3.40.50.300">
    <property type="entry name" value="P-loop containing nucleotide triphosphate hydrolases"/>
    <property type="match status" value="1"/>
</dbReference>
<organism evidence="1 2">
    <name type="scientific">crAssphage sp. isolate ctbg_1</name>
    <dbReference type="NCBI Taxonomy" id="2989854"/>
    <lineage>
        <taxon>Viruses</taxon>
        <taxon>Duplodnaviria</taxon>
        <taxon>Heunggongvirae</taxon>
        <taxon>Uroviricota</taxon>
        <taxon>Caudoviricetes</taxon>
        <taxon>Crassvirales</taxon>
        <taxon>Intestiviridae</taxon>
        <taxon>Crudevirinae</taxon>
        <taxon>Whopevirus</taxon>
        <taxon>Whopevirus animalis</taxon>
    </lineage>
</organism>
<evidence type="ECO:0000313" key="1">
    <source>
        <dbReference type="EMBL" id="AXH74533.1"/>
    </source>
</evidence>
<dbReference type="RefSeq" id="YP_010097636.1">
    <property type="nucleotide sequence ID" value="NC_055760.1"/>
</dbReference>
<accession>A0A345MT33</accession>
<reference evidence="1 2" key="1">
    <citation type="submission" date="2018-07" db="EMBL/GenBank/DDBJ databases">
        <title>Uncovering a Universe of Circular DNA Viruses in Animal Metagenomes.</title>
        <authorList>
            <person name="Tisza M."/>
            <person name="Buck C."/>
            <person name="Pastrana D."/>
            <person name="Welch N."/>
            <person name="Peretti A."/>
        </authorList>
    </citation>
    <scope>NUCLEOTIDE SEQUENCE [LARGE SCALE GENOMIC DNA]</scope>
    <source>
        <strain evidence="1">Ctbg_1</strain>
    </source>
</reference>
<sequence>MAKDNYPFLDYINEDKSHYKTAASAGYKDDENLFLIGESGGFLMNIIKGARFINTHLFYEVADYYRKHKVFTHYKTDSIPHRQFRKREQYRRKNGFEAPCLLLPDGSIRNVRITGAHYNFLNYTRMEQLDESSIISGVTDTAKKHYDFPKFFDSQFWIFHIMEFAEKNGFHLLIDKTRRGGFSYIMASDSTNTVNNIPHKTVIHVAADSKYLTQNGGLTDFCINNFRFLEEKSPFKRGILSPVKTDFRLGYKLSNGVEADNSWKSALLSVSANNNADCAIGKDAVKVKVEEVSTMDNFNDFMDVTEPAMRTGAYTTGMLTAWGTATSGNMQLFESNFYNPREYNFMPFENVWDRDCRGEVCGFFKPYCWGLQGDYNGIKGVDKDGNSNLEIGLEIAKKERIAKKNAVENYAKYINYLGQYANFPAESFSSASENIFSSEELTAWEDKLKLDTDLHFYIDGILEENAIGIVSFKSNERLIKEGVKHYSWIFGVPRRGNEDPHGCIRRWFPPETIEVVNKDGVARNEIPVGLYSISYDPVGIDKNKDELNYKHSHNSIKVWMNPHYINGYKQKLVAAYYGRPDTLEEADRICYLLAKYYNCIGTTCVEVNRGETVNNFKRWNALRYLASEPLFVWDNTMKGKYATTYGYIVSDGAKKLDAMRLLREMLYEEIGKDEFGNPVRMFHRIYDYQSILELKKWSVKGNFDRVSEMLIRAIEYKSMNIDAEYKLQSRQQLDASNIESNDILDRDWY</sequence>
<protein>
    <submittedName>
        <fullName evidence="1">Putative terminase large subunit</fullName>
    </submittedName>
</protein>
<dbReference type="GeneID" id="76971851"/>